<dbReference type="FunFam" id="3.30.200.20:FF:000285">
    <property type="entry name" value="Putative inactive leucine-rich repeat receptor-like protein kinase"/>
    <property type="match status" value="1"/>
</dbReference>
<keyword evidence="8 13" id="KW-0675">Receptor</keyword>
<keyword evidence="3 10" id="KW-0812">Transmembrane</keyword>
<dbReference type="Proteomes" id="UP001454036">
    <property type="component" value="Unassembled WGS sequence"/>
</dbReference>
<evidence type="ECO:0000256" key="7">
    <source>
        <dbReference type="ARBA" id="ARBA00023136"/>
    </source>
</evidence>
<evidence type="ECO:0000256" key="10">
    <source>
        <dbReference type="SAM" id="Phobius"/>
    </source>
</evidence>
<name>A0AAV3NJ78_LITER</name>
<feature type="transmembrane region" description="Helical" evidence="10">
    <location>
        <begin position="386"/>
        <end position="412"/>
    </location>
</feature>
<dbReference type="Gene3D" id="3.30.200.20">
    <property type="entry name" value="Phosphorylase Kinase, domain 1"/>
    <property type="match status" value="1"/>
</dbReference>
<gene>
    <name evidence="13" type="ORF">LIER_00972</name>
</gene>
<dbReference type="Gene3D" id="1.10.510.10">
    <property type="entry name" value="Transferase(Phosphotransferase) domain 1"/>
    <property type="match status" value="1"/>
</dbReference>
<evidence type="ECO:0000256" key="2">
    <source>
        <dbReference type="ARBA" id="ARBA00022614"/>
    </source>
</evidence>
<dbReference type="InterPro" id="IPR001245">
    <property type="entry name" value="Ser-Thr/Tyr_kinase_cat_dom"/>
</dbReference>
<feature type="signal peptide" evidence="11">
    <location>
        <begin position="1"/>
        <end position="23"/>
    </location>
</feature>
<dbReference type="Pfam" id="PF07714">
    <property type="entry name" value="PK_Tyr_Ser-Thr"/>
    <property type="match status" value="1"/>
</dbReference>
<dbReference type="InterPro" id="IPR001611">
    <property type="entry name" value="Leu-rich_rpt"/>
</dbReference>
<feature type="domain" description="Protein kinase" evidence="12">
    <location>
        <begin position="477"/>
        <end position="752"/>
    </location>
</feature>
<evidence type="ECO:0000256" key="4">
    <source>
        <dbReference type="ARBA" id="ARBA00022729"/>
    </source>
</evidence>
<evidence type="ECO:0000313" key="13">
    <source>
        <dbReference type="EMBL" id="GAA0139432.1"/>
    </source>
</evidence>
<keyword evidence="9" id="KW-0325">Glycoprotein</keyword>
<evidence type="ECO:0000256" key="6">
    <source>
        <dbReference type="ARBA" id="ARBA00022989"/>
    </source>
</evidence>
<protein>
    <submittedName>
        <fullName evidence="13">Transmembrane signal receptor</fullName>
    </submittedName>
</protein>
<dbReference type="GO" id="GO:0016020">
    <property type="term" value="C:membrane"/>
    <property type="evidence" value="ECO:0007669"/>
    <property type="project" value="UniProtKB-SubCell"/>
</dbReference>
<evidence type="ECO:0000256" key="8">
    <source>
        <dbReference type="ARBA" id="ARBA00023170"/>
    </source>
</evidence>
<dbReference type="InterPro" id="IPR050647">
    <property type="entry name" value="Plant_LRR-RLKs"/>
</dbReference>
<dbReference type="InterPro" id="IPR055414">
    <property type="entry name" value="LRR_R13L4/SHOC2-like"/>
</dbReference>
<evidence type="ECO:0000259" key="12">
    <source>
        <dbReference type="PROSITE" id="PS50011"/>
    </source>
</evidence>
<dbReference type="GO" id="GO:0033612">
    <property type="term" value="F:receptor serine/threonine kinase binding"/>
    <property type="evidence" value="ECO:0007669"/>
    <property type="project" value="TreeGrafter"/>
</dbReference>
<evidence type="ECO:0000313" key="14">
    <source>
        <dbReference type="Proteomes" id="UP001454036"/>
    </source>
</evidence>
<dbReference type="PROSITE" id="PS50011">
    <property type="entry name" value="PROTEIN_KINASE_DOM"/>
    <property type="match status" value="1"/>
</dbReference>
<dbReference type="Pfam" id="PF23598">
    <property type="entry name" value="LRR_14"/>
    <property type="match status" value="1"/>
</dbReference>
<dbReference type="PROSITE" id="PS51450">
    <property type="entry name" value="LRR"/>
    <property type="match status" value="1"/>
</dbReference>
<dbReference type="InterPro" id="IPR011009">
    <property type="entry name" value="Kinase-like_dom_sf"/>
</dbReference>
<proteinExistence type="predicted"/>
<evidence type="ECO:0000256" key="9">
    <source>
        <dbReference type="ARBA" id="ARBA00023180"/>
    </source>
</evidence>
<keyword evidence="14" id="KW-1185">Reference proteome</keyword>
<dbReference type="PANTHER" id="PTHR48056:SF74">
    <property type="entry name" value="PROTEIN KINASE DOMAIN-CONTAINING PROTEIN"/>
    <property type="match status" value="1"/>
</dbReference>
<dbReference type="FunFam" id="3.80.10.10:FF:000041">
    <property type="entry name" value="LRR receptor-like serine/threonine-protein kinase ERECTA"/>
    <property type="match status" value="1"/>
</dbReference>
<evidence type="ECO:0000256" key="5">
    <source>
        <dbReference type="ARBA" id="ARBA00022737"/>
    </source>
</evidence>
<dbReference type="SUPFAM" id="SSF56112">
    <property type="entry name" value="Protein kinase-like (PK-like)"/>
    <property type="match status" value="1"/>
</dbReference>
<dbReference type="GO" id="GO:0005524">
    <property type="term" value="F:ATP binding"/>
    <property type="evidence" value="ECO:0007669"/>
    <property type="project" value="InterPro"/>
</dbReference>
<dbReference type="FunFam" id="3.80.10.10:FF:000380">
    <property type="entry name" value="Putative inactive leucine-rich repeat receptor-like protein kinase"/>
    <property type="match status" value="1"/>
</dbReference>
<keyword evidence="5" id="KW-0677">Repeat</keyword>
<evidence type="ECO:0000256" key="11">
    <source>
        <dbReference type="SAM" id="SignalP"/>
    </source>
</evidence>
<dbReference type="SUPFAM" id="SSF52058">
    <property type="entry name" value="L domain-like"/>
    <property type="match status" value="1"/>
</dbReference>
<sequence length="788" mass="87317">MAKEFFFNLLLVFLAVFISVSNSVHLQPSQAKALLKIQSLLYNPSILKTWKNGIDFCSTQPTAILTVVCYGHNITQLHIIGEKDTPLPANFSTSIFFVTLSKLPNLKVLKLVSLGLSGPLPGEISLLLSLEILDLSSNFFHGILPQEILSLSHLQSLILDGNNFTGSLPDRLDAFSALAVLSFKNNSLQGNLPDSLSSLGNLRILDLSNNNFSGEVPDLSNIWNLQVLDLQNNSLGLRFPLVTSKVVTIILSKNKFSSGIPEQVQSYHQLEHLDISENRFVGPFPPFLLSLPSIKFLNVSSNKLTGMLSDNLACSDRLENVDLSVNLLTGKLPDCLVLNPGNMVAQYDGNCFANGDEDQHKISFCQNEALAVGIMPHHSNKHDRHAALVLALSISFGIIGGILVVGITIFIIRKFRPTKVVKVPSPKKVTEKASTSYSSKLKSDAGYITQAMKLGAVSVPAYKVFSLEELEEATNNFASSSFVGEGSSGQVYRGELNNGVFVAIRCLKLKRSQSTQNFMQYIELVSKLRHQHLASALGHCFECYLDDASVSRIFLVFEHVPNGTLRSWISGKRRRQRLSWTQRIATATGVAKGIQFLQTGIVPGVFSNNLKITDISLDHNFVAKINTYNLPLLAEYSGKGTDHISSSRQRELRNTSIIYQDKTDIYDFGVILLEIITGRPIYSSREVEVLKDQIQVILTADDASRKIIVEQAIKSQCSNESLKTMIEICWRCLMNDPSERPPIEDILWNLQFAAQVQDGWKGDYSQSSETSPVSNFQNSRLKLTIYQE</sequence>
<accession>A0AAV3NJ78</accession>
<keyword evidence="2" id="KW-0433">Leucine-rich repeat</keyword>
<evidence type="ECO:0000256" key="1">
    <source>
        <dbReference type="ARBA" id="ARBA00004479"/>
    </source>
</evidence>
<evidence type="ECO:0000256" key="3">
    <source>
        <dbReference type="ARBA" id="ARBA00022692"/>
    </source>
</evidence>
<dbReference type="PANTHER" id="PTHR48056">
    <property type="entry name" value="LRR RECEPTOR-LIKE SERINE/THREONINE-PROTEIN KINASE-RELATED"/>
    <property type="match status" value="1"/>
</dbReference>
<organism evidence="13 14">
    <name type="scientific">Lithospermum erythrorhizon</name>
    <name type="common">Purple gromwell</name>
    <name type="synonym">Lithospermum officinale var. erythrorhizon</name>
    <dbReference type="NCBI Taxonomy" id="34254"/>
    <lineage>
        <taxon>Eukaryota</taxon>
        <taxon>Viridiplantae</taxon>
        <taxon>Streptophyta</taxon>
        <taxon>Embryophyta</taxon>
        <taxon>Tracheophyta</taxon>
        <taxon>Spermatophyta</taxon>
        <taxon>Magnoliopsida</taxon>
        <taxon>eudicotyledons</taxon>
        <taxon>Gunneridae</taxon>
        <taxon>Pentapetalae</taxon>
        <taxon>asterids</taxon>
        <taxon>lamiids</taxon>
        <taxon>Boraginales</taxon>
        <taxon>Boraginaceae</taxon>
        <taxon>Boraginoideae</taxon>
        <taxon>Lithospermeae</taxon>
        <taxon>Lithospermum</taxon>
    </lineage>
</organism>
<comment type="subcellular location">
    <subcellularLocation>
        <location evidence="1">Membrane</location>
        <topology evidence="1">Single-pass type I membrane protein</topology>
    </subcellularLocation>
</comment>
<reference evidence="13 14" key="1">
    <citation type="submission" date="2024-01" db="EMBL/GenBank/DDBJ databases">
        <title>The complete chloroplast genome sequence of Lithospermum erythrorhizon: insights into the phylogenetic relationship among Boraginaceae species and the maternal lineages of purple gromwells.</title>
        <authorList>
            <person name="Okada T."/>
            <person name="Watanabe K."/>
        </authorList>
    </citation>
    <scope>NUCLEOTIDE SEQUENCE [LARGE SCALE GENOMIC DNA]</scope>
</reference>
<dbReference type="Gene3D" id="3.80.10.10">
    <property type="entry name" value="Ribonuclease Inhibitor"/>
    <property type="match status" value="2"/>
</dbReference>
<dbReference type="EMBL" id="BAABME010000088">
    <property type="protein sequence ID" value="GAA0139432.1"/>
    <property type="molecule type" value="Genomic_DNA"/>
</dbReference>
<dbReference type="InterPro" id="IPR032675">
    <property type="entry name" value="LRR_dom_sf"/>
</dbReference>
<feature type="chain" id="PRO_5043551047" evidence="11">
    <location>
        <begin position="24"/>
        <end position="788"/>
    </location>
</feature>
<keyword evidence="6 10" id="KW-1133">Transmembrane helix</keyword>
<dbReference type="InterPro" id="IPR000719">
    <property type="entry name" value="Prot_kinase_dom"/>
</dbReference>
<comment type="caution">
    <text evidence="13">The sequence shown here is derived from an EMBL/GenBank/DDBJ whole genome shotgun (WGS) entry which is preliminary data.</text>
</comment>
<keyword evidence="4 11" id="KW-0732">Signal</keyword>
<dbReference type="GO" id="GO:0004674">
    <property type="term" value="F:protein serine/threonine kinase activity"/>
    <property type="evidence" value="ECO:0007669"/>
    <property type="project" value="UniProtKB-EC"/>
</dbReference>
<keyword evidence="7 10" id="KW-0472">Membrane</keyword>
<dbReference type="FunFam" id="1.10.510.10:FF:000431">
    <property type="entry name" value="Putative inactive leucine-rich repeat receptor-like protein kinase"/>
    <property type="match status" value="1"/>
</dbReference>
<dbReference type="AlphaFoldDB" id="A0AAV3NJ78"/>